<evidence type="ECO:0000313" key="2">
    <source>
        <dbReference type="Proteomes" id="UP000005439"/>
    </source>
</evidence>
<evidence type="ECO:0000313" key="1">
    <source>
        <dbReference type="EMBL" id="AEW06481.1"/>
    </source>
</evidence>
<reference evidence="2" key="1">
    <citation type="submission" date="2011-12" db="EMBL/GenBank/DDBJ databases">
        <title>The complete genome of chromosome of Sulfobacillus acidophilus DSM 10332.</title>
        <authorList>
            <person name="Lucas S."/>
            <person name="Han J."/>
            <person name="Lapidus A."/>
            <person name="Bruce D."/>
            <person name="Goodwin L."/>
            <person name="Pitluck S."/>
            <person name="Peters L."/>
            <person name="Kyrpides N."/>
            <person name="Mavromatis K."/>
            <person name="Ivanova N."/>
            <person name="Mikhailova N."/>
            <person name="Chertkov O."/>
            <person name="Saunders E."/>
            <person name="Detter J.C."/>
            <person name="Tapia R."/>
            <person name="Han C."/>
            <person name="Land M."/>
            <person name="Hauser L."/>
            <person name="Markowitz V."/>
            <person name="Cheng J.-F."/>
            <person name="Hugenholtz P."/>
            <person name="Woyke T."/>
            <person name="Wu D."/>
            <person name="Pukall R."/>
            <person name="Gehrich-Schroeter G."/>
            <person name="Schneider S."/>
            <person name="Klenk H.-P."/>
            <person name="Eisen J.A."/>
        </authorList>
    </citation>
    <scope>NUCLEOTIDE SEQUENCE [LARGE SCALE GENOMIC DNA]</scope>
    <source>
        <strain evidence="2">ATCC 700253 / DSM 10332 / NAL</strain>
    </source>
</reference>
<accession>G8U0D9</accession>
<gene>
    <name evidence="1" type="ordered locus">Sulac_3024</name>
</gene>
<reference evidence="1 2" key="2">
    <citation type="journal article" date="2012" name="Stand. Genomic Sci.">
        <title>Complete genome sequence of the moderately thermophilic mineral-sulfide-oxidizing firmicute Sulfobacillus acidophilus type strain (NAL(T)).</title>
        <authorList>
            <person name="Anderson I."/>
            <person name="Chertkov O."/>
            <person name="Chen A."/>
            <person name="Saunders E."/>
            <person name="Lapidus A."/>
            <person name="Nolan M."/>
            <person name="Lucas S."/>
            <person name="Hammon N."/>
            <person name="Deshpande S."/>
            <person name="Cheng J.F."/>
            <person name="Han C."/>
            <person name="Tapia R."/>
            <person name="Goodwin L.A."/>
            <person name="Pitluck S."/>
            <person name="Liolios K."/>
            <person name="Pagani I."/>
            <person name="Ivanova N."/>
            <person name="Mikhailova N."/>
            <person name="Pati A."/>
            <person name="Palaniappan K."/>
            <person name="Land M."/>
            <person name="Pan C."/>
            <person name="Rohde M."/>
            <person name="Pukall R."/>
            <person name="Goker M."/>
            <person name="Detter J.C."/>
            <person name="Woyke T."/>
            <person name="Bristow J."/>
            <person name="Eisen J.A."/>
            <person name="Markowitz V."/>
            <person name="Hugenholtz P."/>
            <person name="Kyrpides N.C."/>
            <person name="Klenk H.P."/>
            <person name="Mavromatis K."/>
        </authorList>
    </citation>
    <scope>NUCLEOTIDE SEQUENCE [LARGE SCALE GENOMIC DNA]</scope>
    <source>
        <strain evidence="2">ATCC 700253 / DSM 10332 / NAL</strain>
    </source>
</reference>
<keyword evidence="2" id="KW-1185">Reference proteome</keyword>
<name>G8U0D9_SULAD</name>
<evidence type="ECO:0008006" key="3">
    <source>
        <dbReference type="Google" id="ProtNLM"/>
    </source>
</evidence>
<dbReference type="AlphaFoldDB" id="G8U0D9"/>
<dbReference type="PATRIC" id="fig|679936.5.peg.3123"/>
<dbReference type="Proteomes" id="UP000005439">
    <property type="component" value="Chromosome"/>
</dbReference>
<dbReference type="KEGG" id="sap:Sulac_3024"/>
<dbReference type="HOGENOM" id="CLU_3030744_0_0_9"/>
<dbReference type="EMBL" id="CP003179">
    <property type="protein sequence ID" value="AEW06481.1"/>
    <property type="molecule type" value="Genomic_DNA"/>
</dbReference>
<sequence>MQSLILLLGAFSLALWIGLALIVWRLERRIARLESARRGKPLAKSRAAQKKDSRV</sequence>
<organism evidence="1 2">
    <name type="scientific">Sulfobacillus acidophilus (strain ATCC 700253 / DSM 10332 / NAL)</name>
    <dbReference type="NCBI Taxonomy" id="679936"/>
    <lineage>
        <taxon>Bacteria</taxon>
        <taxon>Bacillati</taxon>
        <taxon>Bacillota</taxon>
        <taxon>Clostridia</taxon>
        <taxon>Eubacteriales</taxon>
        <taxon>Clostridiales Family XVII. Incertae Sedis</taxon>
        <taxon>Sulfobacillus</taxon>
    </lineage>
</organism>
<protein>
    <recommendedName>
        <fullName evidence="3">CcmD family protein</fullName>
    </recommendedName>
</protein>
<proteinExistence type="predicted"/>
<dbReference type="STRING" id="679936.Sulac_3024"/>